<comment type="caution">
    <text evidence="10">The sequence shown here is derived from an EMBL/GenBank/DDBJ whole genome shotgun (WGS) entry which is preliminary data.</text>
</comment>
<gene>
    <name evidence="10" type="ORF">LSH36_1157g01010</name>
</gene>
<evidence type="ECO:0000256" key="6">
    <source>
        <dbReference type="ARBA" id="ARBA00023170"/>
    </source>
</evidence>
<evidence type="ECO:0000256" key="3">
    <source>
        <dbReference type="ARBA" id="ARBA00022989"/>
    </source>
</evidence>
<dbReference type="SUPFAM" id="SSF81321">
    <property type="entry name" value="Family A G protein-coupled receptor-like"/>
    <property type="match status" value="1"/>
</dbReference>
<sequence>MIRTTLWFSFVQWPQQAQLFTDVDTTSSSHLSELRRTSSPSSFFFIDADMALNATQPELDVRPARAFVADKHVDPMAAFDVNDSVGGVDVFERMTSFSDNVTAAMMGPADSDDVIQWYRPPLLKQSAPIVVLFSIAYLIVFVLAVVNNSLVVTVIYRNPQMRTVTNYFLANLAVADIMVSFVVLPLTLLSNLFTEPNSTGSESGAEDVEVFNMEDDRNIGSQYFMDMFYYMARY</sequence>
<dbReference type="Proteomes" id="UP001208570">
    <property type="component" value="Unassembled WGS sequence"/>
</dbReference>
<dbReference type="Pfam" id="PF00001">
    <property type="entry name" value="7tm_1"/>
    <property type="match status" value="1"/>
</dbReference>
<dbReference type="AlphaFoldDB" id="A0AAD9IV43"/>
<evidence type="ECO:0000256" key="8">
    <source>
        <dbReference type="SAM" id="Phobius"/>
    </source>
</evidence>
<dbReference type="EMBL" id="JAODUP010001157">
    <property type="protein sequence ID" value="KAK2141123.1"/>
    <property type="molecule type" value="Genomic_DNA"/>
</dbReference>
<keyword evidence="11" id="KW-1185">Reference proteome</keyword>
<organism evidence="10 11">
    <name type="scientific">Paralvinella palmiformis</name>
    <dbReference type="NCBI Taxonomy" id="53620"/>
    <lineage>
        <taxon>Eukaryota</taxon>
        <taxon>Metazoa</taxon>
        <taxon>Spiralia</taxon>
        <taxon>Lophotrochozoa</taxon>
        <taxon>Annelida</taxon>
        <taxon>Polychaeta</taxon>
        <taxon>Sedentaria</taxon>
        <taxon>Canalipalpata</taxon>
        <taxon>Terebellida</taxon>
        <taxon>Terebelliformia</taxon>
        <taxon>Alvinellidae</taxon>
        <taxon>Paralvinella</taxon>
    </lineage>
</organism>
<proteinExistence type="predicted"/>
<evidence type="ECO:0000256" key="4">
    <source>
        <dbReference type="ARBA" id="ARBA00023040"/>
    </source>
</evidence>
<dbReference type="InterPro" id="IPR000276">
    <property type="entry name" value="GPCR_Rhodpsn"/>
</dbReference>
<feature type="transmembrane region" description="Helical" evidence="8">
    <location>
        <begin position="129"/>
        <end position="156"/>
    </location>
</feature>
<keyword evidence="6" id="KW-0675">Receptor</keyword>
<keyword evidence="4" id="KW-0297">G-protein coupled receptor</keyword>
<keyword evidence="7" id="KW-0807">Transducer</keyword>
<dbReference type="PANTHER" id="PTHR24243:SF208">
    <property type="entry name" value="PYROKININ-1 RECEPTOR"/>
    <property type="match status" value="1"/>
</dbReference>
<keyword evidence="5 8" id="KW-0472">Membrane</keyword>
<evidence type="ECO:0000256" key="7">
    <source>
        <dbReference type="ARBA" id="ARBA00023224"/>
    </source>
</evidence>
<dbReference type="PRINTS" id="PR00237">
    <property type="entry name" value="GPCRRHODOPSN"/>
</dbReference>
<name>A0AAD9IV43_9ANNE</name>
<dbReference type="PROSITE" id="PS50262">
    <property type="entry name" value="G_PROTEIN_RECEP_F1_2"/>
    <property type="match status" value="1"/>
</dbReference>
<dbReference type="GO" id="GO:0005886">
    <property type="term" value="C:plasma membrane"/>
    <property type="evidence" value="ECO:0007669"/>
    <property type="project" value="TreeGrafter"/>
</dbReference>
<evidence type="ECO:0000256" key="5">
    <source>
        <dbReference type="ARBA" id="ARBA00023136"/>
    </source>
</evidence>
<dbReference type="InterPro" id="IPR017452">
    <property type="entry name" value="GPCR_Rhodpsn_7TM"/>
</dbReference>
<dbReference type="PANTHER" id="PTHR24243">
    <property type="entry name" value="G-PROTEIN COUPLED RECEPTOR"/>
    <property type="match status" value="1"/>
</dbReference>
<keyword evidence="3 8" id="KW-1133">Transmembrane helix</keyword>
<evidence type="ECO:0000313" key="10">
    <source>
        <dbReference type="EMBL" id="KAK2141123.1"/>
    </source>
</evidence>
<evidence type="ECO:0000259" key="9">
    <source>
        <dbReference type="PROSITE" id="PS50262"/>
    </source>
</evidence>
<reference evidence="10" key="1">
    <citation type="journal article" date="2023" name="Mol. Biol. Evol.">
        <title>Third-Generation Sequencing Reveals the Adaptive Role of the Epigenome in Three Deep-Sea Polychaetes.</title>
        <authorList>
            <person name="Perez M."/>
            <person name="Aroh O."/>
            <person name="Sun Y."/>
            <person name="Lan Y."/>
            <person name="Juniper S.K."/>
            <person name="Young C.R."/>
            <person name="Angers B."/>
            <person name="Qian P.Y."/>
        </authorList>
    </citation>
    <scope>NUCLEOTIDE SEQUENCE</scope>
    <source>
        <strain evidence="10">P08H-3</strain>
    </source>
</reference>
<feature type="domain" description="G-protein coupled receptors family 1 profile" evidence="9">
    <location>
        <begin position="147"/>
        <end position="234"/>
    </location>
</feature>
<keyword evidence="2 8" id="KW-0812">Transmembrane</keyword>
<accession>A0AAD9IV43</accession>
<dbReference type="GO" id="GO:0004930">
    <property type="term" value="F:G protein-coupled receptor activity"/>
    <property type="evidence" value="ECO:0007669"/>
    <property type="project" value="UniProtKB-KW"/>
</dbReference>
<evidence type="ECO:0000256" key="1">
    <source>
        <dbReference type="ARBA" id="ARBA00004141"/>
    </source>
</evidence>
<evidence type="ECO:0000256" key="2">
    <source>
        <dbReference type="ARBA" id="ARBA00022692"/>
    </source>
</evidence>
<protein>
    <recommendedName>
        <fullName evidence="9">G-protein coupled receptors family 1 profile domain-containing protein</fullName>
    </recommendedName>
</protein>
<dbReference type="Gene3D" id="1.20.1070.10">
    <property type="entry name" value="Rhodopsin 7-helix transmembrane proteins"/>
    <property type="match status" value="1"/>
</dbReference>
<comment type="subcellular location">
    <subcellularLocation>
        <location evidence="1">Membrane</location>
        <topology evidence="1">Multi-pass membrane protein</topology>
    </subcellularLocation>
</comment>
<evidence type="ECO:0000313" key="11">
    <source>
        <dbReference type="Proteomes" id="UP001208570"/>
    </source>
</evidence>
<feature type="transmembrane region" description="Helical" evidence="8">
    <location>
        <begin position="168"/>
        <end position="189"/>
    </location>
</feature>